<dbReference type="InterPro" id="IPR053858">
    <property type="entry name" value="Arb2_dom"/>
</dbReference>
<keyword evidence="3" id="KW-1185">Reference proteome</keyword>
<proteinExistence type="predicted"/>
<name>A0A1X2HB47_SYNRA</name>
<dbReference type="InParanoid" id="A0A1X2HB47"/>
<dbReference type="OrthoDB" id="421951at2759"/>
<dbReference type="SUPFAM" id="SSF53474">
    <property type="entry name" value="alpha/beta-Hydrolases"/>
    <property type="match status" value="1"/>
</dbReference>
<gene>
    <name evidence="2" type="ORF">BCR43DRAFT_564656</name>
</gene>
<accession>A0A1X2HB47</accession>
<comment type="caution">
    <text evidence="2">The sequence shown here is derived from an EMBL/GenBank/DDBJ whole genome shotgun (WGS) entry which is preliminary data.</text>
</comment>
<dbReference type="InterPro" id="IPR048263">
    <property type="entry name" value="Arb2"/>
</dbReference>
<dbReference type="AlphaFoldDB" id="A0A1X2HB47"/>
<organism evidence="2 3">
    <name type="scientific">Syncephalastrum racemosum</name>
    <name type="common">Filamentous fungus</name>
    <dbReference type="NCBI Taxonomy" id="13706"/>
    <lineage>
        <taxon>Eukaryota</taxon>
        <taxon>Fungi</taxon>
        <taxon>Fungi incertae sedis</taxon>
        <taxon>Mucoromycota</taxon>
        <taxon>Mucoromycotina</taxon>
        <taxon>Mucoromycetes</taxon>
        <taxon>Mucorales</taxon>
        <taxon>Syncephalastraceae</taxon>
        <taxon>Syncephalastrum</taxon>
    </lineage>
</organism>
<dbReference type="GO" id="GO:0035197">
    <property type="term" value="F:siRNA binding"/>
    <property type="evidence" value="ECO:0007669"/>
    <property type="project" value="TreeGrafter"/>
</dbReference>
<dbReference type="GO" id="GO:0031048">
    <property type="term" value="P:regulatory ncRNA-mediated heterochromatin formation"/>
    <property type="evidence" value="ECO:0007669"/>
    <property type="project" value="TreeGrafter"/>
</dbReference>
<dbReference type="Proteomes" id="UP000242180">
    <property type="component" value="Unassembled WGS sequence"/>
</dbReference>
<evidence type="ECO:0000313" key="2">
    <source>
        <dbReference type="EMBL" id="ORY95879.1"/>
    </source>
</evidence>
<dbReference type="STRING" id="13706.A0A1X2HB47"/>
<dbReference type="InterPro" id="IPR029058">
    <property type="entry name" value="AB_hydrolase_fold"/>
</dbReference>
<dbReference type="GO" id="GO:0005634">
    <property type="term" value="C:nucleus"/>
    <property type="evidence" value="ECO:0007669"/>
    <property type="project" value="TreeGrafter"/>
</dbReference>
<evidence type="ECO:0000259" key="1">
    <source>
        <dbReference type="Pfam" id="PF22749"/>
    </source>
</evidence>
<protein>
    <recommendedName>
        <fullName evidence="1">Arb2 domain-containing protein</fullName>
    </recommendedName>
</protein>
<evidence type="ECO:0000313" key="3">
    <source>
        <dbReference type="Proteomes" id="UP000242180"/>
    </source>
</evidence>
<dbReference type="PANTHER" id="PTHR21357">
    <property type="entry name" value="FAM172 FAMILY PROTEIN HOMOLOG CG10038"/>
    <property type="match status" value="1"/>
</dbReference>
<reference evidence="2 3" key="1">
    <citation type="submission" date="2016-07" db="EMBL/GenBank/DDBJ databases">
        <title>Pervasive Adenine N6-methylation of Active Genes in Fungi.</title>
        <authorList>
            <consortium name="DOE Joint Genome Institute"/>
            <person name="Mondo S.J."/>
            <person name="Dannebaum R.O."/>
            <person name="Kuo R.C."/>
            <person name="Labutti K."/>
            <person name="Haridas S."/>
            <person name="Kuo A."/>
            <person name="Salamov A."/>
            <person name="Ahrendt S.R."/>
            <person name="Lipzen A."/>
            <person name="Sullivan W."/>
            <person name="Andreopoulos W.B."/>
            <person name="Clum A."/>
            <person name="Lindquist E."/>
            <person name="Daum C."/>
            <person name="Ramamoorthy G.K."/>
            <person name="Gryganskyi A."/>
            <person name="Culley D."/>
            <person name="Magnuson J.K."/>
            <person name="James T.Y."/>
            <person name="O'Malley M.A."/>
            <person name="Stajich J.E."/>
            <person name="Spatafora J.W."/>
            <person name="Visel A."/>
            <person name="Grigoriev I.V."/>
        </authorList>
    </citation>
    <scope>NUCLEOTIDE SEQUENCE [LARGE SCALE GENOMIC DNA]</scope>
    <source>
        <strain evidence="2 3">NRRL 2496</strain>
    </source>
</reference>
<dbReference type="PANTHER" id="PTHR21357:SF4">
    <property type="entry name" value="FAM172 FAMILY PROTEIN HOMOLOG CG10038"/>
    <property type="match status" value="1"/>
</dbReference>
<dbReference type="EMBL" id="MCGN01000006">
    <property type="protein sequence ID" value="ORY95879.1"/>
    <property type="molecule type" value="Genomic_DNA"/>
</dbReference>
<sequence>MYRRRFKRQVEVFPQTLEEFGYMLNEAGEIRDLQSNEPYQFEVKPKDHDYNKKRYDAFISIVGDKVEEKLQRDPYNFVKQTVPVNANPENGDIHSYFYMTPNALTTPDRLLILIPGNDTRIGQWSKRVMCDENINMGSMIHTTALAKERGYEVIILNPSANVWYDGKPSEMPPPNNEKCEDIPENENPEAHTLYVFRHFIRHAKAKDVSVIAMGWGGYSFTLVINEHFDFIKSRVRGVALSNSAHTRDLIDGDDKRVWIRSHMVNLDASNQPKGEVLADTRFGCECLSSAQEISDFIITSCEKEIWRFIDLKMGDIEEITVDTEIDADAPLDEAEEAELAEHLNVVSVG</sequence>
<dbReference type="OMA" id="LAFVELX"/>
<dbReference type="Pfam" id="PF22749">
    <property type="entry name" value="Arb2"/>
    <property type="match status" value="1"/>
</dbReference>
<feature type="domain" description="Arb2" evidence="1">
    <location>
        <begin position="13"/>
        <end position="273"/>
    </location>
</feature>